<accession>A0A7X3LSY2</accession>
<protein>
    <submittedName>
        <fullName evidence="2">Thermonuclease family protein</fullName>
    </submittedName>
</protein>
<evidence type="ECO:0000313" key="2">
    <source>
        <dbReference type="EMBL" id="MXN64506.1"/>
    </source>
</evidence>
<dbReference type="AlphaFoldDB" id="A0A7X3LSY2"/>
<dbReference type="SMART" id="SM00318">
    <property type="entry name" value="SNc"/>
    <property type="match status" value="1"/>
</dbReference>
<organism evidence="2 3">
    <name type="scientific">Stappia sediminis</name>
    <dbReference type="NCBI Taxonomy" id="2692190"/>
    <lineage>
        <taxon>Bacteria</taxon>
        <taxon>Pseudomonadati</taxon>
        <taxon>Pseudomonadota</taxon>
        <taxon>Alphaproteobacteria</taxon>
        <taxon>Hyphomicrobiales</taxon>
        <taxon>Stappiaceae</taxon>
        <taxon>Stappia</taxon>
    </lineage>
</organism>
<dbReference type="PROSITE" id="PS50830">
    <property type="entry name" value="TNASE_3"/>
    <property type="match status" value="1"/>
</dbReference>
<name>A0A7X3LSY2_9HYPH</name>
<reference evidence="2 3" key="1">
    <citation type="submission" date="2019-12" db="EMBL/GenBank/DDBJ databases">
        <authorList>
            <person name="Li M."/>
        </authorList>
    </citation>
    <scope>NUCLEOTIDE SEQUENCE [LARGE SCALE GENOMIC DNA]</scope>
    <source>
        <strain evidence="2 3">GBMRC 2046</strain>
    </source>
</reference>
<dbReference type="PANTHER" id="PTHR12302:SF26">
    <property type="entry name" value="BLR1266 PROTEIN"/>
    <property type="match status" value="1"/>
</dbReference>
<evidence type="ECO:0000313" key="3">
    <source>
        <dbReference type="Proteomes" id="UP000433101"/>
    </source>
</evidence>
<sequence length="177" mass="20007">MVGGYELAERDLFTSHRERTHKTVSEPGSQIVSRAVKGELIGRASVIDGDTIEIQGERIRFNGVDAPESFQNCADSAGYNYRCGAVAARELSQFLARSSPTRCQFLTRDRYGRIVGDCFRADGRSIASWLVRNGHAIDWPRYSGGKYSTEQRAAQAEKRGIWQGTFEAPWDWRRKNR</sequence>
<dbReference type="SUPFAM" id="SSF50199">
    <property type="entry name" value="Staphylococcal nuclease"/>
    <property type="match status" value="1"/>
</dbReference>
<gene>
    <name evidence="2" type="ORF">GR183_06280</name>
</gene>
<keyword evidence="3" id="KW-1185">Reference proteome</keyword>
<dbReference type="InterPro" id="IPR035437">
    <property type="entry name" value="SNase_OB-fold_sf"/>
</dbReference>
<dbReference type="PANTHER" id="PTHR12302">
    <property type="entry name" value="EBNA2 BINDING PROTEIN P100"/>
    <property type="match status" value="1"/>
</dbReference>
<dbReference type="InterPro" id="IPR016071">
    <property type="entry name" value="Staphylococal_nuclease_OB-fold"/>
</dbReference>
<proteinExistence type="predicted"/>
<dbReference type="EMBL" id="WUMV01000002">
    <property type="protein sequence ID" value="MXN64506.1"/>
    <property type="molecule type" value="Genomic_DNA"/>
</dbReference>
<dbReference type="Gene3D" id="2.40.50.90">
    <property type="match status" value="1"/>
</dbReference>
<dbReference type="Proteomes" id="UP000433101">
    <property type="component" value="Unassembled WGS sequence"/>
</dbReference>
<evidence type="ECO:0000259" key="1">
    <source>
        <dbReference type="PROSITE" id="PS50830"/>
    </source>
</evidence>
<comment type="caution">
    <text evidence="2">The sequence shown here is derived from an EMBL/GenBank/DDBJ whole genome shotgun (WGS) entry which is preliminary data.</text>
</comment>
<dbReference type="Pfam" id="PF00565">
    <property type="entry name" value="SNase"/>
    <property type="match status" value="1"/>
</dbReference>
<feature type="domain" description="TNase-like" evidence="1">
    <location>
        <begin position="46"/>
        <end position="164"/>
    </location>
</feature>